<organism evidence="3 4">
    <name type="scientific">Altererythrobacter xiamenensis</name>
    <dbReference type="NCBI Taxonomy" id="1316679"/>
    <lineage>
        <taxon>Bacteria</taxon>
        <taxon>Pseudomonadati</taxon>
        <taxon>Pseudomonadota</taxon>
        <taxon>Alphaproteobacteria</taxon>
        <taxon>Sphingomonadales</taxon>
        <taxon>Erythrobacteraceae</taxon>
        <taxon>Altererythrobacter</taxon>
    </lineage>
</organism>
<feature type="transmembrane region" description="Helical" evidence="2">
    <location>
        <begin position="104"/>
        <end position="124"/>
    </location>
</feature>
<keyword evidence="2" id="KW-1133">Transmembrane helix</keyword>
<feature type="region of interest" description="Disordered" evidence="1">
    <location>
        <begin position="1"/>
        <end position="36"/>
    </location>
</feature>
<sequence>MRDDDLSQVGQEPGADESEASLGDEPSEARASSPSLSDEIAAFVEDGKTYAEAEIAYQKARLAFTADRGKSAALFGIFALGFVHLALIALVVGAVIVLTPYVTALGATLIVAGVLLLLAVIMLLRVQSATREIGEAFEEGD</sequence>
<evidence type="ECO:0000313" key="4">
    <source>
        <dbReference type="Proteomes" id="UP000194420"/>
    </source>
</evidence>
<proteinExistence type="predicted"/>
<feature type="transmembrane region" description="Helical" evidence="2">
    <location>
        <begin position="72"/>
        <end position="98"/>
    </location>
</feature>
<keyword evidence="2" id="KW-0812">Transmembrane</keyword>
<gene>
    <name evidence="3" type="ORF">SAMN06297468_2646</name>
</gene>
<dbReference type="RefSeq" id="WP_086438498.1">
    <property type="nucleotide sequence ID" value="NZ_FXWG01000003.1"/>
</dbReference>
<dbReference type="OrthoDB" id="7392290at2"/>
<dbReference type="Pfam" id="PF07332">
    <property type="entry name" value="Phage_holin_3_6"/>
    <property type="match status" value="1"/>
</dbReference>
<keyword evidence="2" id="KW-0472">Membrane</keyword>
<dbReference type="Proteomes" id="UP000194420">
    <property type="component" value="Unassembled WGS sequence"/>
</dbReference>
<dbReference type="EMBL" id="FXWG01000003">
    <property type="protein sequence ID" value="SMQ74421.1"/>
    <property type="molecule type" value="Genomic_DNA"/>
</dbReference>
<protein>
    <submittedName>
        <fullName evidence="3">Putative Holin-X, holin superfamily III</fullName>
    </submittedName>
</protein>
<dbReference type="AlphaFoldDB" id="A0A1Y6FLM5"/>
<name>A0A1Y6FLM5_9SPHN</name>
<dbReference type="InterPro" id="IPR009937">
    <property type="entry name" value="Phage_holin_3_6"/>
</dbReference>
<keyword evidence="4" id="KW-1185">Reference proteome</keyword>
<accession>A0A1Y6FLM5</accession>
<evidence type="ECO:0000256" key="1">
    <source>
        <dbReference type="SAM" id="MobiDB-lite"/>
    </source>
</evidence>
<reference evidence="4" key="1">
    <citation type="submission" date="2017-04" db="EMBL/GenBank/DDBJ databases">
        <authorList>
            <person name="Varghese N."/>
            <person name="Submissions S."/>
        </authorList>
    </citation>
    <scope>NUCLEOTIDE SEQUENCE [LARGE SCALE GENOMIC DNA]</scope>
</reference>
<evidence type="ECO:0000313" key="3">
    <source>
        <dbReference type="EMBL" id="SMQ74421.1"/>
    </source>
</evidence>
<evidence type="ECO:0000256" key="2">
    <source>
        <dbReference type="SAM" id="Phobius"/>
    </source>
</evidence>